<reference evidence="2 3" key="1">
    <citation type="journal article" date="2013" name="Nature">
        <title>Insights into bilaterian evolution from three spiralian genomes.</title>
        <authorList>
            <person name="Simakov O."/>
            <person name="Marletaz F."/>
            <person name="Cho S.J."/>
            <person name="Edsinger-Gonzales E."/>
            <person name="Havlak P."/>
            <person name="Hellsten U."/>
            <person name="Kuo D.H."/>
            <person name="Larsson T."/>
            <person name="Lv J."/>
            <person name="Arendt D."/>
            <person name="Savage R."/>
            <person name="Osoegawa K."/>
            <person name="de Jong P."/>
            <person name="Grimwood J."/>
            <person name="Chapman J.A."/>
            <person name="Shapiro H."/>
            <person name="Aerts A."/>
            <person name="Otillar R.P."/>
            <person name="Terry A.Y."/>
            <person name="Boore J.L."/>
            <person name="Grigoriev I.V."/>
            <person name="Lindberg D.R."/>
            <person name="Seaver E.C."/>
            <person name="Weisblat D.A."/>
            <person name="Putnam N.H."/>
            <person name="Rokhsar D.S."/>
        </authorList>
    </citation>
    <scope>NUCLEOTIDE SEQUENCE [LARGE SCALE GENOMIC DNA]</scope>
</reference>
<gene>
    <name evidence="2" type="ORF">LOTGIDRAFT_156342</name>
</gene>
<dbReference type="PANTHER" id="PTHR42899">
    <property type="entry name" value="SPERMATOGENESIS-ASSOCIATED PROTEIN 20"/>
    <property type="match status" value="1"/>
</dbReference>
<dbReference type="OMA" id="PFYFGTY"/>
<dbReference type="InterPro" id="IPR036249">
    <property type="entry name" value="Thioredoxin-like_sf"/>
</dbReference>
<dbReference type="InterPro" id="IPR004879">
    <property type="entry name" value="Ssp411-like_TRX"/>
</dbReference>
<evidence type="ECO:0000259" key="1">
    <source>
        <dbReference type="Pfam" id="PF03190"/>
    </source>
</evidence>
<dbReference type="InterPro" id="IPR024705">
    <property type="entry name" value="Ssp411"/>
</dbReference>
<evidence type="ECO:0000313" key="3">
    <source>
        <dbReference type="Proteomes" id="UP000030746"/>
    </source>
</evidence>
<keyword evidence="3" id="KW-1185">Reference proteome</keyword>
<organism evidence="2 3">
    <name type="scientific">Lottia gigantea</name>
    <name type="common">Giant owl limpet</name>
    <dbReference type="NCBI Taxonomy" id="225164"/>
    <lineage>
        <taxon>Eukaryota</taxon>
        <taxon>Metazoa</taxon>
        <taxon>Spiralia</taxon>
        <taxon>Lophotrochozoa</taxon>
        <taxon>Mollusca</taxon>
        <taxon>Gastropoda</taxon>
        <taxon>Patellogastropoda</taxon>
        <taxon>Lottioidea</taxon>
        <taxon>Lottiidae</taxon>
        <taxon>Lottia</taxon>
    </lineage>
</organism>
<protein>
    <recommendedName>
        <fullName evidence="1">Spermatogenesis-associated protein 20-like TRX domain-containing protein</fullName>
    </recommendedName>
</protein>
<dbReference type="Proteomes" id="UP000030746">
    <property type="component" value="Unassembled WGS sequence"/>
</dbReference>
<dbReference type="InterPro" id="IPR008928">
    <property type="entry name" value="6-hairpin_glycosidase_sf"/>
</dbReference>
<feature type="domain" description="Spermatogenesis-associated protein 20-like TRX" evidence="1">
    <location>
        <begin position="39"/>
        <end position="201"/>
    </location>
</feature>
<dbReference type="GO" id="GO:0005975">
    <property type="term" value="P:carbohydrate metabolic process"/>
    <property type="evidence" value="ECO:0007669"/>
    <property type="project" value="InterPro"/>
</dbReference>
<dbReference type="CDD" id="cd02955">
    <property type="entry name" value="SSP411"/>
    <property type="match status" value="1"/>
</dbReference>
<dbReference type="RefSeq" id="XP_009045263.1">
    <property type="nucleotide sequence ID" value="XM_009047015.1"/>
</dbReference>
<dbReference type="STRING" id="225164.V4B812"/>
<dbReference type="SUPFAM" id="SSF48208">
    <property type="entry name" value="Six-hairpin glycosidases"/>
    <property type="match status" value="1"/>
</dbReference>
<dbReference type="KEGG" id="lgi:LOTGIDRAFT_156342"/>
<proteinExistence type="predicted"/>
<accession>V4B812</accession>
<dbReference type="Pfam" id="PF03190">
    <property type="entry name" value="Thioredox_DsbH"/>
    <property type="match status" value="1"/>
</dbReference>
<dbReference type="GeneID" id="20236979"/>
<sequence length="765" mass="87635">MLLTLCKAPSGGGGARNHRPVLELVRKLSSKEINPGQNQNKLKDEKSPYLLQHANNPVHWYPWGEEAFKKAREENKMIFLSIGFSTCHWCHVMERESFQDEEIGRILNEDYISIKVDKEERPDIDRIYMLFVEATSEDGGGWPLNVWLTPELKPVFGGTYFPPDGNVYNRPGFKSVLLNIANKWKEDSKSISADGARIIELIDKATKNIRVINRQRVDERHLSGCYDVLTRSFDSVNGGFDSAPKFPRPCYLEFFLRYYSYNRMEKEALEMAVFTLEKMARGGIYDHIGNGFHRYSTDNKWHVPHFEKMLYDQAQLVVTYLHAYQITKNQELARIGRNILEYILRDLSHPSGGFYTAEDADSFPTHDATEKTEGAYYTWTKEEIDHLLSGTVEGHDNLNLSEIFCWYFNVKDDGNVDPYQDPHGEFKGKNILFINKTVLESAEHFSMTTEQFLEVIEQCREILYTERLKRPCPHLDTKIVSSLNGLMLTTLSKAGQILGDQKYVDLAKKTGKFILTNLYSGEVRELIRSVYVDKDGSVTRRSPPIAGFSEDYAFVIQGLLDLYETTFNGEWLRIAKTLSDKQSKVFMDPCGGFFDGPEASSLILSLKEDSDGALPSHNSVSALNLQRLSAMLNNEELYHDTVRLLYTFHTRLVEFPRSLPALYSACLFFFKKPVQIIITGRLDSESTQAMIKVINSFFIFNKVVLVVGDPKYSRYLEREVPVLKNYKLDGEETIVSICDDFKCLQPLTSAEHLHRLIETSMVATL</sequence>
<dbReference type="AlphaFoldDB" id="V4B812"/>
<dbReference type="HOGENOM" id="CLU_014051_4_1_1"/>
<dbReference type="EMBL" id="KB199905">
    <property type="protein sequence ID" value="ESP03781.1"/>
    <property type="molecule type" value="Genomic_DNA"/>
</dbReference>
<name>V4B812_LOTGI</name>
<dbReference type="PANTHER" id="PTHR42899:SF1">
    <property type="entry name" value="SPERMATOGENESIS-ASSOCIATED PROTEIN 20"/>
    <property type="match status" value="1"/>
</dbReference>
<dbReference type="Gene3D" id="3.40.30.10">
    <property type="entry name" value="Glutaredoxin"/>
    <property type="match status" value="1"/>
</dbReference>
<dbReference type="SUPFAM" id="SSF52833">
    <property type="entry name" value="Thioredoxin-like"/>
    <property type="match status" value="1"/>
</dbReference>
<dbReference type="OrthoDB" id="1923667at2759"/>
<dbReference type="PIRSF" id="PIRSF006402">
    <property type="entry name" value="UCP006402_thioredoxin"/>
    <property type="match status" value="1"/>
</dbReference>
<dbReference type="CTD" id="20236979"/>
<evidence type="ECO:0000313" key="2">
    <source>
        <dbReference type="EMBL" id="ESP03781.1"/>
    </source>
</evidence>